<gene>
    <name evidence="1" type="ORF">M9H77_16087</name>
</gene>
<dbReference type="Proteomes" id="UP001060085">
    <property type="component" value="Linkage Group LG04"/>
</dbReference>
<accession>A0ACC0AZB9</accession>
<evidence type="ECO:0000313" key="1">
    <source>
        <dbReference type="EMBL" id="KAI5666234.1"/>
    </source>
</evidence>
<comment type="caution">
    <text evidence="1">The sequence shown here is derived from an EMBL/GenBank/DDBJ whole genome shotgun (WGS) entry which is preliminary data.</text>
</comment>
<keyword evidence="2" id="KW-1185">Reference proteome</keyword>
<protein>
    <submittedName>
        <fullName evidence="1">Uncharacterized protein</fullName>
    </submittedName>
</protein>
<sequence>MVGKQAIAVKTRSRKSSNLANAKITSPKKGGNPSNASASGRKGTRRKPDESEDSDIVIPSSSPEPETDYESKKEERNGKNQRATRKGADKQNGIKIKEAEASLEKKKVNGASSRVSEGNKEHKKKLDKKPKGKEVDVKSPEKLNKKDDKIKADGKKGSTGKRQNEDNQEDKRNEKRQKMKLVEVEQQSNGAKKSRDDGQKEDKNQKTKGADARKQRNGANNRQDQGSKEDKEDSKRQKKEVAEVEKQMNETKKKQNEGAKKEEQEKDEKKAKKKKNKEVEIETDDEEESNKSNNVLYKFPMNRISRIIKSADINNKIAQEAVFVINKASEKFLELFSKEAYACAFLDHKNHVAYNHLSSVVSKRRRFDFLSDFVPEKVKGEAALAEMLKAESSETET</sequence>
<proteinExistence type="predicted"/>
<name>A0ACC0AZB9_CATRO</name>
<organism evidence="1 2">
    <name type="scientific">Catharanthus roseus</name>
    <name type="common">Madagascar periwinkle</name>
    <name type="synonym">Vinca rosea</name>
    <dbReference type="NCBI Taxonomy" id="4058"/>
    <lineage>
        <taxon>Eukaryota</taxon>
        <taxon>Viridiplantae</taxon>
        <taxon>Streptophyta</taxon>
        <taxon>Embryophyta</taxon>
        <taxon>Tracheophyta</taxon>
        <taxon>Spermatophyta</taxon>
        <taxon>Magnoliopsida</taxon>
        <taxon>eudicotyledons</taxon>
        <taxon>Gunneridae</taxon>
        <taxon>Pentapetalae</taxon>
        <taxon>asterids</taxon>
        <taxon>lamiids</taxon>
        <taxon>Gentianales</taxon>
        <taxon>Apocynaceae</taxon>
        <taxon>Rauvolfioideae</taxon>
        <taxon>Vinceae</taxon>
        <taxon>Catharanthinae</taxon>
        <taxon>Catharanthus</taxon>
    </lineage>
</organism>
<reference evidence="2" key="1">
    <citation type="journal article" date="2023" name="Nat. Plants">
        <title>Single-cell RNA sequencing provides a high-resolution roadmap for understanding the multicellular compartmentation of specialized metabolism.</title>
        <authorList>
            <person name="Sun S."/>
            <person name="Shen X."/>
            <person name="Li Y."/>
            <person name="Li Y."/>
            <person name="Wang S."/>
            <person name="Li R."/>
            <person name="Zhang H."/>
            <person name="Shen G."/>
            <person name="Guo B."/>
            <person name="Wei J."/>
            <person name="Xu J."/>
            <person name="St-Pierre B."/>
            <person name="Chen S."/>
            <person name="Sun C."/>
        </authorList>
    </citation>
    <scope>NUCLEOTIDE SEQUENCE [LARGE SCALE GENOMIC DNA]</scope>
</reference>
<dbReference type="EMBL" id="CM044704">
    <property type="protein sequence ID" value="KAI5666234.1"/>
    <property type="molecule type" value="Genomic_DNA"/>
</dbReference>
<evidence type="ECO:0000313" key="2">
    <source>
        <dbReference type="Proteomes" id="UP001060085"/>
    </source>
</evidence>